<organism evidence="3">
    <name type="scientific">Prosthecochloris aestuarii</name>
    <dbReference type="NCBI Taxonomy" id="1102"/>
    <lineage>
        <taxon>Bacteria</taxon>
        <taxon>Pseudomonadati</taxon>
        <taxon>Chlorobiota</taxon>
        <taxon>Chlorobiia</taxon>
        <taxon>Chlorobiales</taxon>
        <taxon>Chlorobiaceae</taxon>
        <taxon>Prosthecochloris</taxon>
    </lineage>
</organism>
<gene>
    <name evidence="3" type="ORF">ENN50_02495</name>
</gene>
<dbReference type="EMBL" id="DSBW01000058">
    <property type="protein sequence ID" value="HED30563.1"/>
    <property type="molecule type" value="Genomic_DNA"/>
</dbReference>
<evidence type="ECO:0000313" key="3">
    <source>
        <dbReference type="EMBL" id="HED30563.1"/>
    </source>
</evidence>
<evidence type="ECO:0000256" key="1">
    <source>
        <dbReference type="SAM" id="Phobius"/>
    </source>
</evidence>
<dbReference type="InterPro" id="IPR007844">
    <property type="entry name" value="AsmA"/>
</dbReference>
<keyword evidence="1" id="KW-0812">Transmembrane</keyword>
<dbReference type="Proteomes" id="UP000886335">
    <property type="component" value="Unassembled WGS sequence"/>
</dbReference>
<dbReference type="InterPro" id="IPR052894">
    <property type="entry name" value="AsmA-related"/>
</dbReference>
<comment type="caution">
    <text evidence="3">The sequence shown here is derived from an EMBL/GenBank/DDBJ whole genome shotgun (WGS) entry which is preliminary data.</text>
</comment>
<dbReference type="GO" id="GO:0005886">
    <property type="term" value="C:plasma membrane"/>
    <property type="evidence" value="ECO:0007669"/>
    <property type="project" value="TreeGrafter"/>
</dbReference>
<name>A0A831WNE5_PROAE</name>
<feature type="domain" description="AsmA" evidence="2">
    <location>
        <begin position="7"/>
        <end position="181"/>
    </location>
</feature>
<dbReference type="AlphaFoldDB" id="A0A831WNE5"/>
<dbReference type="PANTHER" id="PTHR30441">
    <property type="entry name" value="DUF748 DOMAIN-CONTAINING PROTEIN"/>
    <property type="match status" value="1"/>
</dbReference>
<keyword evidence="1" id="KW-1133">Transmembrane helix</keyword>
<proteinExistence type="predicted"/>
<accession>A0A831WNE5</accession>
<feature type="transmembrane region" description="Helical" evidence="1">
    <location>
        <begin position="7"/>
        <end position="26"/>
    </location>
</feature>
<protein>
    <submittedName>
        <fullName evidence="3">AsmA family protein</fullName>
    </submittedName>
</protein>
<dbReference type="GO" id="GO:0090313">
    <property type="term" value="P:regulation of protein targeting to membrane"/>
    <property type="evidence" value="ECO:0007669"/>
    <property type="project" value="TreeGrafter"/>
</dbReference>
<dbReference type="Pfam" id="PF05170">
    <property type="entry name" value="AsmA"/>
    <property type="match status" value="1"/>
</dbReference>
<evidence type="ECO:0000259" key="2">
    <source>
        <dbReference type="Pfam" id="PF05170"/>
    </source>
</evidence>
<sequence length="632" mass="69675">MNKSLKFILLTFILFFAGFLVFLQVIKPRIGNIVAAWVDEQVDARISYRDIDISVFRSFPSVSISLDDLVVSEKNAAEPDTLAALKRFSVVFNPVSLVLGRLDVEAFVADQPRLNIERDSTGVLNWDVFVRKDAPDTSAGAPGAFELNLSRLVLRSADVVYHDNVSGIRIELNGWDHELSGRFRVQETVLNTGNSIESFSFTAGDMTWLSNVALEFDADIEADLENKNFILRKNRLKLNELGVVLDGAVNSTEDGMETDISFRSEESVGLRDIVSLLPALYAENFSRVETGGNAGFEGWVKGVWRKGETAPFGVMIDIDDGVFGYRGEKVRMKKIDVRADISSPGGSMDNTVISAQDMTFDLEGRPFRGSFVMKNPVSDPRFEVTASGNLMLEHLTSIYPLEHIDLSGELLADLSFSGRMSDMKEGRTANTRTSGTIGLKNVSFAHDMLRPPFSVPSARITLQPSSLRFESAGVRAGKSDFSFSGSISGYMGYFFADNAMQGRVQLVSRALYLDEFENLEEEKKPLLLPERIALDIEADVGRAVVRDFDFREVRGLISLRDRKLSLSDVTASTLGGTVKLKGYYSTRDGKPDTEFSVEATEMNIATSYESVPLIKTLAPVAGYSRGDVSAAV</sequence>
<feature type="non-terminal residue" evidence="3">
    <location>
        <position position="632"/>
    </location>
</feature>
<reference evidence="3" key="1">
    <citation type="journal article" date="2020" name="mSystems">
        <title>Genome- and Community-Level Interaction Insights into Carbon Utilization and Element Cycling Functions of Hydrothermarchaeota in Hydrothermal Sediment.</title>
        <authorList>
            <person name="Zhou Z."/>
            <person name="Liu Y."/>
            <person name="Xu W."/>
            <person name="Pan J."/>
            <person name="Luo Z.H."/>
            <person name="Li M."/>
        </authorList>
    </citation>
    <scope>NUCLEOTIDE SEQUENCE [LARGE SCALE GENOMIC DNA]</scope>
    <source>
        <strain evidence="3">SpSt-1181</strain>
    </source>
</reference>
<keyword evidence="1" id="KW-0472">Membrane</keyword>
<dbReference type="PANTHER" id="PTHR30441:SF8">
    <property type="entry name" value="DUF748 DOMAIN-CONTAINING PROTEIN"/>
    <property type="match status" value="1"/>
</dbReference>